<dbReference type="Proteomes" id="UP000574390">
    <property type="component" value="Unassembled WGS sequence"/>
</dbReference>
<proteinExistence type="predicted"/>
<protein>
    <submittedName>
        <fullName evidence="1">Uncharacterized protein</fullName>
    </submittedName>
</protein>
<feature type="non-terminal residue" evidence="1">
    <location>
        <position position="1"/>
    </location>
</feature>
<comment type="caution">
    <text evidence="1">The sequence shown here is derived from an EMBL/GenBank/DDBJ whole genome shotgun (WGS) entry which is preliminary data.</text>
</comment>
<organism evidence="1 2">
    <name type="scientific">Perkinsus olseni</name>
    <name type="common">Perkinsus atlanticus</name>
    <dbReference type="NCBI Taxonomy" id="32597"/>
    <lineage>
        <taxon>Eukaryota</taxon>
        <taxon>Sar</taxon>
        <taxon>Alveolata</taxon>
        <taxon>Perkinsozoa</taxon>
        <taxon>Perkinsea</taxon>
        <taxon>Perkinsida</taxon>
        <taxon>Perkinsidae</taxon>
        <taxon>Perkinsus</taxon>
    </lineage>
</organism>
<dbReference type="AlphaFoldDB" id="A0A7J6SHN4"/>
<name>A0A7J6SHN4_PEROL</name>
<sequence length="111" mass="12435">AHNEPLRAPVGQKRDWLNHAFGRLHNRRSAVTRCNQGLLGFDLADPICLSPELLEELSSAFNGYDNRHTCGEGHGRKIAPLLEVQSGTRLLDIIEVFVKSSLFSRVHNIVH</sequence>
<gene>
    <name evidence="1" type="ORF">FOZ62_013839</name>
</gene>
<evidence type="ECO:0000313" key="2">
    <source>
        <dbReference type="Proteomes" id="UP000574390"/>
    </source>
</evidence>
<evidence type="ECO:0000313" key="1">
    <source>
        <dbReference type="EMBL" id="KAF4732195.1"/>
    </source>
</evidence>
<feature type="non-terminal residue" evidence="1">
    <location>
        <position position="111"/>
    </location>
</feature>
<accession>A0A7J6SHN4</accession>
<dbReference type="EMBL" id="JABANM010014734">
    <property type="protein sequence ID" value="KAF4732195.1"/>
    <property type="molecule type" value="Genomic_DNA"/>
</dbReference>
<reference evidence="1 2" key="1">
    <citation type="submission" date="2020-04" db="EMBL/GenBank/DDBJ databases">
        <title>Perkinsus olseni comparative genomics.</title>
        <authorList>
            <person name="Bogema D.R."/>
        </authorList>
    </citation>
    <scope>NUCLEOTIDE SEQUENCE [LARGE SCALE GENOMIC DNA]</scope>
    <source>
        <strain evidence="1">ATCC PRA-205</strain>
    </source>
</reference>